<evidence type="ECO:0000313" key="2">
    <source>
        <dbReference type="EMBL" id="RKN19513.1"/>
    </source>
</evidence>
<dbReference type="InterPro" id="IPR050490">
    <property type="entry name" value="Bact_solute-bd_prot1"/>
</dbReference>
<protein>
    <submittedName>
        <fullName evidence="1">Extracellular solute-binding protein</fullName>
    </submittedName>
</protein>
<organism evidence="1 4">
    <name type="scientific">Streptomyces radicis</name>
    <dbReference type="NCBI Taxonomy" id="1750517"/>
    <lineage>
        <taxon>Bacteria</taxon>
        <taxon>Bacillati</taxon>
        <taxon>Actinomycetota</taxon>
        <taxon>Actinomycetes</taxon>
        <taxon>Kitasatosporales</taxon>
        <taxon>Streptomycetaceae</taxon>
        <taxon>Streptomyces</taxon>
    </lineage>
</organism>
<reference evidence="3 4" key="1">
    <citation type="submission" date="2018-09" db="EMBL/GenBank/DDBJ databases">
        <title>Streptomyces sp. nov. DS1-2, an endophytic actinomycete isolated from roots of Dendrobium scabrilingue.</title>
        <authorList>
            <person name="Kuncharoen N."/>
            <person name="Kudo T."/>
            <person name="Ohkuma M."/>
            <person name="Yuki M."/>
            <person name="Tanasupawat S."/>
        </authorList>
    </citation>
    <scope>NUCLEOTIDE SEQUENCE [LARGE SCALE GENOMIC DNA]</scope>
    <source>
        <strain evidence="1 4">AZ1-7</strain>
        <strain evidence="2 3">DS1-2</strain>
    </source>
</reference>
<dbReference type="PANTHER" id="PTHR43649">
    <property type="entry name" value="ARABINOSE-BINDING PROTEIN-RELATED"/>
    <property type="match status" value="1"/>
</dbReference>
<dbReference type="InterPro" id="IPR006059">
    <property type="entry name" value="SBP"/>
</dbReference>
<evidence type="ECO:0000313" key="4">
    <source>
        <dbReference type="Proteomes" id="UP000275024"/>
    </source>
</evidence>
<proteinExistence type="predicted"/>
<keyword evidence="3" id="KW-1185">Reference proteome</keyword>
<dbReference type="Proteomes" id="UP000268652">
    <property type="component" value="Unassembled WGS sequence"/>
</dbReference>
<dbReference type="Proteomes" id="UP000275024">
    <property type="component" value="Unassembled WGS sequence"/>
</dbReference>
<sequence length="456" mass="49784">MSSSAYRHVRRCVATVAVLAVGLTACSSDDGGGEGGDGRIRLDINGMPPNTDALELAVFNEEVEAFEAAHPDIDIVPHEGFMEPETFNTRIAGGELEDVFYVYFTDPARIIEQGYAADVTDFMDAHPEFEEIRPELHQVFQDEEGRQFGIPTANYSMGLLYNRDLFGEAGLDPDAPPTTWEEVREASDAIAGLGGGTVGYGECTIENTGGWHLTASIYSKGGQVAERDGEAWRAAFDSPETVELLENLQAMRWEDDSMGSEQLRTCEDLMIQMGAGQLGMYLAAPDNIPMIVRQYEGTYENLGLAPVPDGQGTLIGGEGYMINANASDEQIEAAMTWLQWRFVNADEIERRVLNTLEDDLPVGLPMPPTPDIWVDGATRDGVEALKAEHANVPVGNVQPFMDAATRIEGHIEPPRAQEVYAILDNVVQGVLTEEGADIRALLDEAETAVNRMYETA</sequence>
<evidence type="ECO:0000313" key="1">
    <source>
        <dbReference type="EMBL" id="RKN06895.1"/>
    </source>
</evidence>
<dbReference type="AlphaFoldDB" id="A0A3A9W0Z4"/>
<name>A0A3A9W0Z4_9ACTN</name>
<dbReference type="PROSITE" id="PS51257">
    <property type="entry name" value="PROKAR_LIPOPROTEIN"/>
    <property type="match status" value="1"/>
</dbReference>
<dbReference type="EMBL" id="RBDX01000018">
    <property type="protein sequence ID" value="RKN06895.1"/>
    <property type="molecule type" value="Genomic_DNA"/>
</dbReference>
<gene>
    <name evidence="2" type="ORF">D7318_20275</name>
    <name evidence="1" type="ORF">D7319_20810</name>
</gene>
<dbReference type="Gene3D" id="3.40.190.10">
    <property type="entry name" value="Periplasmic binding protein-like II"/>
    <property type="match status" value="1"/>
</dbReference>
<comment type="caution">
    <text evidence="1">The sequence shown here is derived from an EMBL/GenBank/DDBJ whole genome shotgun (WGS) entry which is preliminary data.</text>
</comment>
<evidence type="ECO:0000313" key="3">
    <source>
        <dbReference type="Proteomes" id="UP000268652"/>
    </source>
</evidence>
<dbReference type="Pfam" id="PF01547">
    <property type="entry name" value="SBP_bac_1"/>
    <property type="match status" value="1"/>
</dbReference>
<dbReference type="SUPFAM" id="SSF53850">
    <property type="entry name" value="Periplasmic binding protein-like II"/>
    <property type="match status" value="1"/>
</dbReference>
<dbReference type="RefSeq" id="WP_120698592.1">
    <property type="nucleotide sequence ID" value="NZ_RBDX01000018.1"/>
</dbReference>
<dbReference type="PANTHER" id="PTHR43649:SF16">
    <property type="entry name" value="SUGAR-BINDING LIPOPROTEIN"/>
    <property type="match status" value="1"/>
</dbReference>
<dbReference type="EMBL" id="RBDY01000016">
    <property type="protein sequence ID" value="RKN19513.1"/>
    <property type="molecule type" value="Genomic_DNA"/>
</dbReference>
<dbReference type="OrthoDB" id="2644341at2"/>
<accession>A0A3A9W0Z4</accession>